<dbReference type="AlphaFoldDB" id="A0A7S3QK70"/>
<evidence type="ECO:0000313" key="3">
    <source>
        <dbReference type="EMBL" id="CAE0479399.1"/>
    </source>
</evidence>
<keyword evidence="1" id="KW-0547">Nucleotide-binding</keyword>
<dbReference type="PANTHER" id="PTHR34784">
    <property type="entry name" value="50S RIBOSOMAL PROTEIN L34"/>
    <property type="match status" value="1"/>
</dbReference>
<sequence>MLKNAYQRGRWFLSNRSQQQQQIRSAASASGGSGNFATNETWSEEWRSLGFGTRLPEPGAQMTNLLFVQTGFGVDQHGNRGVDGATKAAVRAVRNAIEFNSIPGMIEAVPGGRKEMLIQVKLGIPTSEEIEDDCKNTVIQEPLDVDLAHVAKVFPYGRLMPIQVVVGGLSFPTGRIVHELGDENDVAICVAASVSIGYDSGERTKEKDGVVEHKVYDTRDGY</sequence>
<accession>A0A7S3QK70</accession>
<reference evidence="3" key="1">
    <citation type="submission" date="2021-01" db="EMBL/GenBank/DDBJ databases">
        <authorList>
            <person name="Corre E."/>
            <person name="Pelletier E."/>
            <person name="Niang G."/>
            <person name="Scheremetjew M."/>
            <person name="Finn R."/>
            <person name="Kale V."/>
            <person name="Holt S."/>
            <person name="Cochrane G."/>
            <person name="Meng A."/>
            <person name="Brown T."/>
            <person name="Cohen L."/>
        </authorList>
    </citation>
    <scope>NUCLEOTIDE SEQUENCE</scope>
    <source>
        <strain evidence="3">MM31A-1</strain>
    </source>
</reference>
<name>A0A7S3QK70_9STRA</name>
<dbReference type="PANTHER" id="PTHR34784:SF1">
    <property type="entry name" value="50S RIBOSOMAL PROTEIN L34"/>
    <property type="match status" value="1"/>
</dbReference>
<dbReference type="Pfam" id="PF09585">
    <property type="entry name" value="Lin0512_fam"/>
    <property type="match status" value="1"/>
</dbReference>
<dbReference type="NCBIfam" id="TIGR02058">
    <property type="entry name" value="lin0512_fam"/>
    <property type="match status" value="1"/>
</dbReference>
<dbReference type="GO" id="GO:0005525">
    <property type="term" value="F:GTP binding"/>
    <property type="evidence" value="ECO:0007669"/>
    <property type="project" value="UniProtKB-KW"/>
</dbReference>
<dbReference type="InterPro" id="IPR011719">
    <property type="entry name" value="CHP02058"/>
</dbReference>
<dbReference type="EMBL" id="HBIO01031650">
    <property type="protein sequence ID" value="CAE0479399.1"/>
    <property type="molecule type" value="Transcribed_RNA"/>
</dbReference>
<keyword evidence="2" id="KW-0342">GTP-binding</keyword>
<proteinExistence type="predicted"/>
<dbReference type="InterPro" id="IPR037103">
    <property type="entry name" value="Tubulin/FtsZ-like_C"/>
</dbReference>
<gene>
    <name evidence="3" type="ORF">CDEB00056_LOCUS24253</name>
</gene>
<evidence type="ECO:0000256" key="2">
    <source>
        <dbReference type="ARBA" id="ARBA00023134"/>
    </source>
</evidence>
<organism evidence="3">
    <name type="scientific">Chaetoceros debilis</name>
    <dbReference type="NCBI Taxonomy" id="122233"/>
    <lineage>
        <taxon>Eukaryota</taxon>
        <taxon>Sar</taxon>
        <taxon>Stramenopiles</taxon>
        <taxon>Ochrophyta</taxon>
        <taxon>Bacillariophyta</taxon>
        <taxon>Coscinodiscophyceae</taxon>
        <taxon>Chaetocerotophycidae</taxon>
        <taxon>Chaetocerotales</taxon>
        <taxon>Chaetocerotaceae</taxon>
        <taxon>Chaetoceros</taxon>
    </lineage>
</organism>
<evidence type="ECO:0000256" key="1">
    <source>
        <dbReference type="ARBA" id="ARBA00022741"/>
    </source>
</evidence>
<dbReference type="Gene3D" id="3.30.1330.20">
    <property type="entry name" value="Tubulin/FtsZ, C-terminal domain"/>
    <property type="match status" value="1"/>
</dbReference>
<protein>
    <submittedName>
        <fullName evidence="3">Uncharacterized protein</fullName>
    </submittedName>
</protein>